<evidence type="ECO:0000313" key="1">
    <source>
        <dbReference type="EMBL" id="KAG6735459.1"/>
    </source>
</evidence>
<gene>
    <name evidence="1" type="ORF">POTOM_061934</name>
</gene>
<dbReference type="InterPro" id="IPR044690">
    <property type="entry name" value="CAS_plant"/>
</dbReference>
<dbReference type="Proteomes" id="UP000886885">
    <property type="component" value="Unassembled WGS sequence"/>
</dbReference>
<dbReference type="PANTHER" id="PTHR34209:SF3">
    <property type="entry name" value="RHODANESE_CELL CYCLE CONTROL PHOSPHATASE SUPERFAMILY PROTEIN"/>
    <property type="match status" value="1"/>
</dbReference>
<accession>A0A8X8C0S1</accession>
<dbReference type="GO" id="GO:0071277">
    <property type="term" value="P:cellular response to calcium ion"/>
    <property type="evidence" value="ECO:0007669"/>
    <property type="project" value="InterPro"/>
</dbReference>
<dbReference type="OrthoDB" id="551300at2759"/>
<sequence length="311" mass="33399">MGGGKLKFLESYNISDVKEGICENPDGLIRLVEHEITSTIDITPENPCLGSDTLKMDNDSLSSAKADFDDFLSGVRDSINTSVNKGGDVVQSSLDTITSSIKSIKEGALEAVDGALSKVFSTFDQTGEFVGNRLTSFSSGSREAIKKATGISVNVLRGAIVAVEESIAKRASFVVYSYGFAKDLLPPEITGAVNLPEEGVTEILRPISATFQQVYIAIEGVEKSLGLDPNDPVVLFLGTSATLWRVARFRYASVTLPKVDGPRRKLLKGGRDLDDILPAVVIRNLKAVQDRYQVIVMDADGSCSTDIARSL</sequence>
<keyword evidence="2" id="KW-1185">Reference proteome</keyword>
<name>A0A8X8C0S1_POPTO</name>
<dbReference type="PANTHER" id="PTHR34209">
    <property type="entry name" value="RHODANESE/CELL CYCLE CONTROL PHOSPHATASE SUPERFAMILY PROTEIN"/>
    <property type="match status" value="1"/>
</dbReference>
<dbReference type="GO" id="GO:0090333">
    <property type="term" value="P:regulation of stomatal closure"/>
    <property type="evidence" value="ECO:0007669"/>
    <property type="project" value="InterPro"/>
</dbReference>
<proteinExistence type="predicted"/>
<comment type="caution">
    <text evidence="1">The sequence shown here is derived from an EMBL/GenBank/DDBJ whole genome shotgun (WGS) entry which is preliminary data.</text>
</comment>
<dbReference type="EMBL" id="JAAWWB010002139">
    <property type="protein sequence ID" value="KAG6735459.1"/>
    <property type="molecule type" value="Genomic_DNA"/>
</dbReference>
<protein>
    <submittedName>
        <fullName evidence="1">Uncharacterized protein</fullName>
    </submittedName>
</protein>
<organism evidence="1 2">
    <name type="scientific">Populus tomentosa</name>
    <name type="common">Chinese white poplar</name>
    <dbReference type="NCBI Taxonomy" id="118781"/>
    <lineage>
        <taxon>Eukaryota</taxon>
        <taxon>Viridiplantae</taxon>
        <taxon>Streptophyta</taxon>
        <taxon>Embryophyta</taxon>
        <taxon>Tracheophyta</taxon>
        <taxon>Spermatophyta</taxon>
        <taxon>Magnoliopsida</taxon>
        <taxon>eudicotyledons</taxon>
        <taxon>Gunneridae</taxon>
        <taxon>Pentapetalae</taxon>
        <taxon>rosids</taxon>
        <taxon>fabids</taxon>
        <taxon>Malpighiales</taxon>
        <taxon>Salicaceae</taxon>
        <taxon>Saliceae</taxon>
        <taxon>Populus</taxon>
    </lineage>
</organism>
<dbReference type="GO" id="GO:0009704">
    <property type="term" value="P:de-etiolation"/>
    <property type="evidence" value="ECO:0007669"/>
    <property type="project" value="InterPro"/>
</dbReference>
<evidence type="ECO:0000313" key="2">
    <source>
        <dbReference type="Proteomes" id="UP000886885"/>
    </source>
</evidence>
<reference evidence="1" key="1">
    <citation type="journal article" date="2020" name="bioRxiv">
        <title>Hybrid origin of Populus tomentosa Carr. identified through genome sequencing and phylogenomic analysis.</title>
        <authorList>
            <person name="An X."/>
            <person name="Gao K."/>
            <person name="Chen Z."/>
            <person name="Li J."/>
            <person name="Yang X."/>
            <person name="Yang X."/>
            <person name="Zhou J."/>
            <person name="Guo T."/>
            <person name="Zhao T."/>
            <person name="Huang S."/>
            <person name="Miao D."/>
            <person name="Khan W.U."/>
            <person name="Rao P."/>
            <person name="Ye M."/>
            <person name="Lei B."/>
            <person name="Liao W."/>
            <person name="Wang J."/>
            <person name="Ji L."/>
            <person name="Li Y."/>
            <person name="Guo B."/>
            <person name="Mustafa N.S."/>
            <person name="Li S."/>
            <person name="Yun Q."/>
            <person name="Keller S.R."/>
            <person name="Mao J."/>
            <person name="Zhang R."/>
            <person name="Strauss S.H."/>
        </authorList>
    </citation>
    <scope>NUCLEOTIDE SEQUENCE</scope>
    <source>
        <strain evidence="1">GM15</strain>
        <tissue evidence="1">Leaf</tissue>
    </source>
</reference>
<dbReference type="AlphaFoldDB" id="A0A8X8C0S1"/>